<protein>
    <submittedName>
        <fullName evidence="1">Uncharacterized protein</fullName>
    </submittedName>
</protein>
<proteinExistence type="predicted"/>
<reference evidence="1 2" key="1">
    <citation type="journal article" date="2019" name="Emerg. Microbes Infect.">
        <title>Comprehensive subspecies identification of 175 nontuberculous mycobacteria species based on 7547 genomic profiles.</title>
        <authorList>
            <person name="Matsumoto Y."/>
            <person name="Kinjo T."/>
            <person name="Motooka D."/>
            <person name="Nabeya D."/>
            <person name="Jung N."/>
            <person name="Uechi K."/>
            <person name="Horii T."/>
            <person name="Iida T."/>
            <person name="Fujita J."/>
            <person name="Nakamura S."/>
        </authorList>
    </citation>
    <scope>NUCLEOTIDE SEQUENCE [LARGE SCALE GENOMIC DNA]</scope>
    <source>
        <strain evidence="1 2">JCM 6375</strain>
    </source>
</reference>
<name>A0AAD1H9A4_9MYCO</name>
<keyword evidence="2" id="KW-1185">Reference proteome</keyword>
<evidence type="ECO:0000313" key="1">
    <source>
        <dbReference type="EMBL" id="BBX00486.1"/>
    </source>
</evidence>
<organism evidence="1 2">
    <name type="scientific">Mycolicibacterium moriokaense</name>
    <dbReference type="NCBI Taxonomy" id="39691"/>
    <lineage>
        <taxon>Bacteria</taxon>
        <taxon>Bacillati</taxon>
        <taxon>Actinomycetota</taxon>
        <taxon>Actinomycetes</taxon>
        <taxon>Mycobacteriales</taxon>
        <taxon>Mycobacteriaceae</taxon>
        <taxon>Mycolicibacterium</taxon>
    </lineage>
</organism>
<sequence length="106" mass="11297">MGTMDTRATNQICSISSRQANGLRNIAAKVSPDSTTKSPTASAGFDQATSVMAGNPEIAARGYLFRRAAHTHHDDGGDIAAMREHFPADPTCIPIVVSFRRTVGEH</sequence>
<evidence type="ECO:0000313" key="2">
    <source>
        <dbReference type="Proteomes" id="UP000466681"/>
    </source>
</evidence>
<dbReference type="EMBL" id="AP022560">
    <property type="protein sequence ID" value="BBX00486.1"/>
    <property type="molecule type" value="Genomic_DNA"/>
</dbReference>
<accession>A0AAD1H9A4</accession>
<gene>
    <name evidence="1" type="ORF">MMOR_14220</name>
</gene>
<dbReference type="AlphaFoldDB" id="A0AAD1H9A4"/>
<dbReference type="Proteomes" id="UP000466681">
    <property type="component" value="Chromosome"/>
</dbReference>
<dbReference type="KEGG" id="mmor:MMOR_14220"/>